<dbReference type="InterPro" id="IPR059179">
    <property type="entry name" value="MLKL-like_MCAfunc"/>
</dbReference>
<comment type="caution">
    <text evidence="2">The sequence shown here is derived from an EMBL/GenBank/DDBJ whole genome shotgun (WGS) entry which is preliminary data.</text>
</comment>
<dbReference type="EMBL" id="REGW02000005">
    <property type="protein sequence ID" value="KAE8296601.1"/>
    <property type="molecule type" value="Genomic_DNA"/>
</dbReference>
<dbReference type="AlphaFoldDB" id="A0A6G0IZ83"/>
<evidence type="ECO:0000259" key="1">
    <source>
        <dbReference type="Pfam" id="PF22215"/>
    </source>
</evidence>
<dbReference type="GO" id="GO:0007166">
    <property type="term" value="P:cell surface receptor signaling pathway"/>
    <property type="evidence" value="ECO:0007669"/>
    <property type="project" value="InterPro"/>
</dbReference>
<accession>A0A6G0IZ83</accession>
<dbReference type="CDD" id="cd21037">
    <property type="entry name" value="MLKL_NTD"/>
    <property type="match status" value="1"/>
</dbReference>
<dbReference type="Gene3D" id="1.20.930.20">
    <property type="entry name" value="Adaptor protein Cbl, N-terminal domain"/>
    <property type="match status" value="1"/>
</dbReference>
<dbReference type="InterPro" id="IPR054000">
    <property type="entry name" value="MLKL_N"/>
</dbReference>
<dbReference type="InterPro" id="IPR036537">
    <property type="entry name" value="Adaptor_Cbl_N_dom_sf"/>
</dbReference>
<reference evidence="2 3" key="1">
    <citation type="submission" date="2019-07" db="EMBL/GenBank/DDBJ databases">
        <title>Chromosome genome assembly for large yellow croaker.</title>
        <authorList>
            <person name="Xiao S."/>
        </authorList>
    </citation>
    <scope>NUCLEOTIDE SEQUENCE [LARGE SCALE GENOMIC DNA]</scope>
    <source>
        <strain evidence="2">JMULYC20181020</strain>
        <tissue evidence="2">Muscle</tissue>
    </source>
</reference>
<gene>
    <name evidence="2" type="ORF">D5F01_LYC05362</name>
</gene>
<evidence type="ECO:0000313" key="3">
    <source>
        <dbReference type="Proteomes" id="UP000424527"/>
    </source>
</evidence>
<dbReference type="Proteomes" id="UP000424527">
    <property type="component" value="Unassembled WGS sequence"/>
</dbReference>
<protein>
    <recommendedName>
        <fullName evidence="1">Mixed lineage kinase domain-containing protein</fullName>
    </recommendedName>
</protein>
<dbReference type="Pfam" id="PF22215">
    <property type="entry name" value="MLKL_N"/>
    <property type="match status" value="1"/>
</dbReference>
<name>A0A6G0IZ83_LARCR</name>
<sequence length="256" mass="28730">MDEGAWLEIMQKIIGTFPIIYKMAENVKTNKEHCQQIAQRVRSLEDLVLNIKQRRPRRISAVVHNALKELCITLYSAQTLMMKFNQTHGFVGLVKSISYKDKLKDVDKRLSDHLHILSGALLIEQGNMLNKVFETVSGEEREDDEYFSEEASSTTAIMPPPSTTPPMPMSIPTTSMPPPSTIPPMPMSIPTTSMTLPNIMHPMPMSFPTTPMPLYDMMHPMSMYGLTGGNMSPMPYLGSTSGLDELLSLYNLLSDF</sequence>
<evidence type="ECO:0000313" key="2">
    <source>
        <dbReference type="EMBL" id="KAE8296601.1"/>
    </source>
</evidence>
<proteinExistence type="predicted"/>
<feature type="domain" description="Mixed lineage kinase" evidence="1">
    <location>
        <begin position="11"/>
        <end position="144"/>
    </location>
</feature>
<keyword evidence="3" id="KW-1185">Reference proteome</keyword>
<organism evidence="2 3">
    <name type="scientific">Larimichthys crocea</name>
    <name type="common">Large yellow croaker</name>
    <name type="synonym">Pseudosciaena crocea</name>
    <dbReference type="NCBI Taxonomy" id="215358"/>
    <lineage>
        <taxon>Eukaryota</taxon>
        <taxon>Metazoa</taxon>
        <taxon>Chordata</taxon>
        <taxon>Craniata</taxon>
        <taxon>Vertebrata</taxon>
        <taxon>Euteleostomi</taxon>
        <taxon>Actinopterygii</taxon>
        <taxon>Neopterygii</taxon>
        <taxon>Teleostei</taxon>
        <taxon>Neoteleostei</taxon>
        <taxon>Acanthomorphata</taxon>
        <taxon>Eupercaria</taxon>
        <taxon>Sciaenidae</taxon>
        <taxon>Larimichthys</taxon>
    </lineage>
</organism>